<organism evidence="6 7">
    <name type="scientific">Reichenbachiella ulvae</name>
    <dbReference type="NCBI Taxonomy" id="2980104"/>
    <lineage>
        <taxon>Bacteria</taxon>
        <taxon>Pseudomonadati</taxon>
        <taxon>Bacteroidota</taxon>
        <taxon>Cytophagia</taxon>
        <taxon>Cytophagales</taxon>
        <taxon>Reichenbachiellaceae</taxon>
        <taxon>Reichenbachiella</taxon>
    </lineage>
</organism>
<keyword evidence="4" id="KW-0804">Transcription</keyword>
<evidence type="ECO:0000259" key="5">
    <source>
        <dbReference type="PROSITE" id="PS50931"/>
    </source>
</evidence>
<evidence type="ECO:0000313" key="6">
    <source>
        <dbReference type="EMBL" id="MCV9389384.1"/>
    </source>
</evidence>
<dbReference type="InterPro" id="IPR036390">
    <property type="entry name" value="WH_DNA-bd_sf"/>
</dbReference>
<keyword evidence="3" id="KW-0238">DNA-binding</keyword>
<dbReference type="Pfam" id="PF03466">
    <property type="entry name" value="LysR_substrate"/>
    <property type="match status" value="1"/>
</dbReference>
<protein>
    <submittedName>
        <fullName evidence="6">LysR family transcriptional regulator</fullName>
    </submittedName>
</protein>
<evidence type="ECO:0000256" key="1">
    <source>
        <dbReference type="ARBA" id="ARBA00009437"/>
    </source>
</evidence>
<comment type="similarity">
    <text evidence="1">Belongs to the LysR transcriptional regulatory family.</text>
</comment>
<dbReference type="Gene3D" id="3.40.190.10">
    <property type="entry name" value="Periplasmic binding protein-like II"/>
    <property type="match status" value="2"/>
</dbReference>
<dbReference type="SUPFAM" id="SSF46785">
    <property type="entry name" value="Winged helix' DNA-binding domain"/>
    <property type="match status" value="1"/>
</dbReference>
<dbReference type="InterPro" id="IPR036388">
    <property type="entry name" value="WH-like_DNA-bd_sf"/>
</dbReference>
<dbReference type="SUPFAM" id="SSF53850">
    <property type="entry name" value="Periplasmic binding protein-like II"/>
    <property type="match status" value="1"/>
</dbReference>
<dbReference type="Pfam" id="PF00126">
    <property type="entry name" value="HTH_1"/>
    <property type="match status" value="1"/>
</dbReference>
<dbReference type="RefSeq" id="WP_264140304.1">
    <property type="nucleotide sequence ID" value="NZ_JAOYOD010000001.1"/>
</dbReference>
<keyword evidence="2" id="KW-0805">Transcription regulation</keyword>
<dbReference type="PANTHER" id="PTHR30346:SF0">
    <property type="entry name" value="HCA OPERON TRANSCRIPTIONAL ACTIVATOR HCAR"/>
    <property type="match status" value="1"/>
</dbReference>
<evidence type="ECO:0000313" key="7">
    <source>
        <dbReference type="Proteomes" id="UP001300692"/>
    </source>
</evidence>
<dbReference type="PANTHER" id="PTHR30346">
    <property type="entry name" value="TRANSCRIPTIONAL DUAL REGULATOR HCAR-RELATED"/>
    <property type="match status" value="1"/>
</dbReference>
<dbReference type="Proteomes" id="UP001300692">
    <property type="component" value="Unassembled WGS sequence"/>
</dbReference>
<feature type="domain" description="HTH lysR-type" evidence="5">
    <location>
        <begin position="5"/>
        <end position="62"/>
    </location>
</feature>
<dbReference type="InterPro" id="IPR005119">
    <property type="entry name" value="LysR_subst-bd"/>
</dbReference>
<dbReference type="PRINTS" id="PR00039">
    <property type="entry name" value="HTHLYSR"/>
</dbReference>
<dbReference type="InterPro" id="IPR000847">
    <property type="entry name" value="LysR_HTH_N"/>
</dbReference>
<evidence type="ECO:0000256" key="2">
    <source>
        <dbReference type="ARBA" id="ARBA00023015"/>
    </source>
</evidence>
<dbReference type="PROSITE" id="PS50931">
    <property type="entry name" value="HTH_LYSR"/>
    <property type="match status" value="1"/>
</dbReference>
<gene>
    <name evidence="6" type="ORF">N7U62_22145</name>
</gene>
<comment type="caution">
    <text evidence="6">The sequence shown here is derived from an EMBL/GenBank/DDBJ whole genome shotgun (WGS) entry which is preliminary data.</text>
</comment>
<evidence type="ECO:0000256" key="4">
    <source>
        <dbReference type="ARBA" id="ARBA00023163"/>
    </source>
</evidence>
<sequence>MSYQIELRHIRYFLEVARNLHFRKAAEKLYVSQPGLSRQIHQMEEKIGVQLFVRDSKKVKLTAAGAYLQEEFELILRNVDGAIDHARLIEKGVMGSINLGYVGSAMQQIIPDLLTRFSDKNAEVQFNLQEMDNLKQADALLSQKIDLGFVRLERAPAGLKMHPVLEESFVLVLPVDHPLDQDSFRSLSQFKMEHFILFEQSYSPSYYDKMMELFYYSGFEPIVSHNTVHAGTIYKLVEHHLGVSILPESLMQENPKVKFIRLNQLPFKTTLYAIWSLENRNPVLHDLITKYLLEEHGK</sequence>
<evidence type="ECO:0000256" key="3">
    <source>
        <dbReference type="ARBA" id="ARBA00023125"/>
    </source>
</evidence>
<accession>A0ABT3D0N8</accession>
<name>A0ABT3D0N8_9BACT</name>
<reference evidence="6 7" key="1">
    <citation type="submission" date="2022-10" db="EMBL/GenBank/DDBJ databases">
        <title>Comparative genomics and taxonomic characterization of three novel marine species of genus Reichenbachiella exhibiting antioxidant and polysaccharide degradation activities.</title>
        <authorList>
            <person name="Muhammad N."/>
            <person name="Lee Y.-J."/>
            <person name="Ko J."/>
            <person name="Kim S.-G."/>
        </authorList>
    </citation>
    <scope>NUCLEOTIDE SEQUENCE [LARGE SCALE GENOMIC DNA]</scope>
    <source>
        <strain evidence="6 7">ABR2-5</strain>
    </source>
</reference>
<keyword evidence="7" id="KW-1185">Reference proteome</keyword>
<dbReference type="EMBL" id="JAOYOD010000001">
    <property type="protein sequence ID" value="MCV9389384.1"/>
    <property type="molecule type" value="Genomic_DNA"/>
</dbReference>
<proteinExistence type="inferred from homology"/>
<dbReference type="Gene3D" id="1.10.10.10">
    <property type="entry name" value="Winged helix-like DNA-binding domain superfamily/Winged helix DNA-binding domain"/>
    <property type="match status" value="1"/>
</dbReference>